<dbReference type="RefSeq" id="WP_150610795.1">
    <property type="nucleotide sequence ID" value="NZ_CABPRY010000027.1"/>
</dbReference>
<feature type="domain" description="Restriction endonuclease type IV Mrr" evidence="1">
    <location>
        <begin position="159"/>
        <end position="266"/>
    </location>
</feature>
<dbReference type="InterPro" id="IPR011335">
    <property type="entry name" value="Restrct_endonuc-II-like"/>
</dbReference>
<dbReference type="Proteomes" id="UP000396788">
    <property type="component" value="Unassembled WGS sequence"/>
</dbReference>
<dbReference type="Pfam" id="PF04471">
    <property type="entry name" value="Mrr_cat"/>
    <property type="match status" value="1"/>
</dbReference>
<gene>
    <name evidence="2" type="ORF">PCE31107_04681</name>
</gene>
<evidence type="ECO:0000313" key="2">
    <source>
        <dbReference type="EMBL" id="VVE50693.1"/>
    </source>
</evidence>
<accession>A0A5E4YS09</accession>
<evidence type="ECO:0000259" key="1">
    <source>
        <dbReference type="Pfam" id="PF04471"/>
    </source>
</evidence>
<evidence type="ECO:0000313" key="3">
    <source>
        <dbReference type="Proteomes" id="UP000396788"/>
    </source>
</evidence>
<dbReference type="AlphaFoldDB" id="A0A5E4YS09"/>
<organism evidence="2 3">
    <name type="scientific">Pandoraea cepalis</name>
    <dbReference type="NCBI Taxonomy" id="2508294"/>
    <lineage>
        <taxon>Bacteria</taxon>
        <taxon>Pseudomonadati</taxon>
        <taxon>Pseudomonadota</taxon>
        <taxon>Betaproteobacteria</taxon>
        <taxon>Burkholderiales</taxon>
        <taxon>Burkholderiaceae</taxon>
        <taxon>Pandoraea</taxon>
    </lineage>
</organism>
<dbReference type="SUPFAM" id="SSF52980">
    <property type="entry name" value="Restriction endonuclease-like"/>
    <property type="match status" value="1"/>
</dbReference>
<dbReference type="EMBL" id="CABPRY010000027">
    <property type="protein sequence ID" value="VVE50693.1"/>
    <property type="molecule type" value="Genomic_DNA"/>
</dbReference>
<dbReference type="GO" id="GO:0009307">
    <property type="term" value="P:DNA restriction-modification system"/>
    <property type="evidence" value="ECO:0007669"/>
    <property type="project" value="InterPro"/>
</dbReference>
<dbReference type="GO" id="GO:0004519">
    <property type="term" value="F:endonuclease activity"/>
    <property type="evidence" value="ECO:0007669"/>
    <property type="project" value="InterPro"/>
</dbReference>
<protein>
    <recommendedName>
        <fullName evidence="1">Restriction endonuclease type IV Mrr domain-containing protein</fullName>
    </recommendedName>
</protein>
<name>A0A5E4YS09_9BURK</name>
<reference evidence="2 3" key="1">
    <citation type="submission" date="2019-08" db="EMBL/GenBank/DDBJ databases">
        <authorList>
            <person name="Peeters C."/>
        </authorList>
    </citation>
    <scope>NUCLEOTIDE SEQUENCE [LARGE SCALE GENOMIC DNA]</scope>
    <source>
        <strain evidence="2 3">LMG 31107</strain>
    </source>
</reference>
<dbReference type="InterPro" id="IPR007560">
    <property type="entry name" value="Restrct_endonuc_IV_Mrr"/>
</dbReference>
<proteinExistence type="predicted"/>
<dbReference type="GO" id="GO:0003677">
    <property type="term" value="F:DNA binding"/>
    <property type="evidence" value="ECO:0007669"/>
    <property type="project" value="InterPro"/>
</dbReference>
<sequence length="299" mass="34736">MFDVFTDEIEVLIKDGLANLYWYKGDLHKAWLSSKVEPRLVSEIKNLRSPEGKSLTKREQMDALYERIRTLEYNRRLEISRNFARILIDQQSFVAQDRGHQIQRAQLATLRLRELRDRQSKEQEIKQARVVPRIETYDEKRQKLQARFMDMHTLSPQQKGYALEKLFADLMDASGIPVERPFSNLGEQIDGAIKYEGRYYLIELKWTADQTDPVQLRNFYVKVLGKPDGRGIFLSMSGFTSGAIQTLPYGKEINMMLLDGVHLSNVLFGHYSFKQLLDHAIKTVSLRGEIYCPHAFGKS</sequence>